<dbReference type="PROSITE" id="PS50885">
    <property type="entry name" value="HAMP"/>
    <property type="match status" value="1"/>
</dbReference>
<name>A0AAW7XS99_9RHOB</name>
<evidence type="ECO:0000256" key="14">
    <source>
        <dbReference type="ARBA" id="ARBA00023136"/>
    </source>
</evidence>
<evidence type="ECO:0000313" key="18">
    <source>
        <dbReference type="EMBL" id="MDO6455874.1"/>
    </source>
</evidence>
<protein>
    <recommendedName>
        <fullName evidence="3">histidine kinase</fullName>
        <ecNumber evidence="3">2.7.13.3</ecNumber>
    </recommendedName>
</protein>
<evidence type="ECO:0000256" key="7">
    <source>
        <dbReference type="ARBA" id="ARBA00022679"/>
    </source>
</evidence>
<evidence type="ECO:0000256" key="11">
    <source>
        <dbReference type="ARBA" id="ARBA00022840"/>
    </source>
</evidence>
<dbReference type="Pfam" id="PF02518">
    <property type="entry name" value="HATPase_c"/>
    <property type="match status" value="1"/>
</dbReference>
<evidence type="ECO:0000256" key="6">
    <source>
        <dbReference type="ARBA" id="ARBA00022553"/>
    </source>
</evidence>
<evidence type="ECO:0000256" key="12">
    <source>
        <dbReference type="ARBA" id="ARBA00022989"/>
    </source>
</evidence>
<keyword evidence="13" id="KW-0902">Two-component regulatory system</keyword>
<dbReference type="Pfam" id="PF00672">
    <property type="entry name" value="HAMP"/>
    <property type="match status" value="1"/>
</dbReference>
<keyword evidence="5" id="KW-0997">Cell inner membrane</keyword>
<dbReference type="GO" id="GO:0005886">
    <property type="term" value="C:plasma membrane"/>
    <property type="evidence" value="ECO:0007669"/>
    <property type="project" value="UniProtKB-SubCell"/>
</dbReference>
<dbReference type="EMBL" id="JAUOPJ010000001">
    <property type="protein sequence ID" value="MDO6455874.1"/>
    <property type="molecule type" value="Genomic_DNA"/>
</dbReference>
<dbReference type="Proteomes" id="UP001169823">
    <property type="component" value="Unassembled WGS sequence"/>
</dbReference>
<dbReference type="InterPro" id="IPR050980">
    <property type="entry name" value="2C_sensor_his_kinase"/>
</dbReference>
<dbReference type="SMART" id="SM00388">
    <property type="entry name" value="HisKA"/>
    <property type="match status" value="1"/>
</dbReference>
<keyword evidence="12 15" id="KW-1133">Transmembrane helix</keyword>
<feature type="transmembrane region" description="Helical" evidence="15">
    <location>
        <begin position="160"/>
        <end position="179"/>
    </location>
</feature>
<dbReference type="GO" id="GO:0000155">
    <property type="term" value="F:phosphorelay sensor kinase activity"/>
    <property type="evidence" value="ECO:0007669"/>
    <property type="project" value="InterPro"/>
</dbReference>
<dbReference type="AlphaFoldDB" id="A0AAW7XS99"/>
<dbReference type="SUPFAM" id="SSF47384">
    <property type="entry name" value="Homodimeric domain of signal transducing histidine kinase"/>
    <property type="match status" value="1"/>
</dbReference>
<evidence type="ECO:0000256" key="13">
    <source>
        <dbReference type="ARBA" id="ARBA00023012"/>
    </source>
</evidence>
<keyword evidence="6" id="KW-0597">Phosphoprotein</keyword>
<dbReference type="EC" id="2.7.13.3" evidence="3"/>
<dbReference type="PANTHER" id="PTHR44936:SF5">
    <property type="entry name" value="SENSOR HISTIDINE KINASE ENVZ"/>
    <property type="match status" value="1"/>
</dbReference>
<evidence type="ECO:0000256" key="10">
    <source>
        <dbReference type="ARBA" id="ARBA00022777"/>
    </source>
</evidence>
<keyword evidence="4" id="KW-1003">Cell membrane</keyword>
<evidence type="ECO:0000256" key="8">
    <source>
        <dbReference type="ARBA" id="ARBA00022692"/>
    </source>
</evidence>
<comment type="caution">
    <text evidence="18">The sequence shown here is derived from an EMBL/GenBank/DDBJ whole genome shotgun (WGS) entry which is preliminary data.</text>
</comment>
<keyword evidence="14 15" id="KW-0472">Membrane</keyword>
<keyword evidence="8 15" id="KW-0812">Transmembrane</keyword>
<comment type="subcellular location">
    <subcellularLocation>
        <location evidence="2">Cell inner membrane</location>
        <topology evidence="2">Multi-pass membrane protein</topology>
    </subcellularLocation>
</comment>
<keyword evidence="9" id="KW-0547">Nucleotide-binding</keyword>
<feature type="domain" description="Histidine kinase" evidence="16">
    <location>
        <begin position="239"/>
        <end position="446"/>
    </location>
</feature>
<gene>
    <name evidence="18" type="ORF">Q4494_02195</name>
</gene>
<dbReference type="Gene3D" id="3.30.565.10">
    <property type="entry name" value="Histidine kinase-like ATPase, C-terminal domain"/>
    <property type="match status" value="1"/>
</dbReference>
<accession>A0AAW7XS99</accession>
<dbReference type="PROSITE" id="PS50109">
    <property type="entry name" value="HIS_KIN"/>
    <property type="match status" value="1"/>
</dbReference>
<evidence type="ECO:0000256" key="2">
    <source>
        <dbReference type="ARBA" id="ARBA00004429"/>
    </source>
</evidence>
<evidence type="ECO:0000313" key="19">
    <source>
        <dbReference type="Proteomes" id="UP001169823"/>
    </source>
</evidence>
<dbReference type="Gene3D" id="1.10.287.130">
    <property type="match status" value="1"/>
</dbReference>
<feature type="transmembrane region" description="Helical" evidence="15">
    <location>
        <begin position="14"/>
        <end position="37"/>
    </location>
</feature>
<dbReference type="SUPFAM" id="SSF55874">
    <property type="entry name" value="ATPase domain of HSP90 chaperone/DNA topoisomerase II/histidine kinase"/>
    <property type="match status" value="1"/>
</dbReference>
<dbReference type="RefSeq" id="WP_303479434.1">
    <property type="nucleotide sequence ID" value="NZ_JAUOPJ010000001.1"/>
</dbReference>
<evidence type="ECO:0000256" key="3">
    <source>
        <dbReference type="ARBA" id="ARBA00012438"/>
    </source>
</evidence>
<dbReference type="InterPro" id="IPR003594">
    <property type="entry name" value="HATPase_dom"/>
</dbReference>
<dbReference type="InterPro" id="IPR003661">
    <property type="entry name" value="HisK_dim/P_dom"/>
</dbReference>
<keyword evidence="11 18" id="KW-0067">ATP-binding</keyword>
<evidence type="ECO:0000256" key="9">
    <source>
        <dbReference type="ARBA" id="ARBA00022741"/>
    </source>
</evidence>
<dbReference type="InterPro" id="IPR036097">
    <property type="entry name" value="HisK_dim/P_sf"/>
</dbReference>
<evidence type="ECO:0000256" key="15">
    <source>
        <dbReference type="SAM" id="Phobius"/>
    </source>
</evidence>
<comment type="catalytic activity">
    <reaction evidence="1">
        <text>ATP + protein L-histidine = ADP + protein N-phospho-L-histidine.</text>
        <dbReference type="EC" id="2.7.13.3"/>
    </reaction>
</comment>
<evidence type="ECO:0000259" key="16">
    <source>
        <dbReference type="PROSITE" id="PS50109"/>
    </source>
</evidence>
<dbReference type="GO" id="GO:0005524">
    <property type="term" value="F:ATP binding"/>
    <property type="evidence" value="ECO:0007669"/>
    <property type="project" value="UniProtKB-KW"/>
</dbReference>
<dbReference type="PRINTS" id="PR00344">
    <property type="entry name" value="BCTRLSENSOR"/>
</dbReference>
<keyword evidence="10" id="KW-0418">Kinase</keyword>
<feature type="domain" description="HAMP" evidence="17">
    <location>
        <begin position="180"/>
        <end position="231"/>
    </location>
</feature>
<dbReference type="SMART" id="SM00387">
    <property type="entry name" value="HATPase_c"/>
    <property type="match status" value="1"/>
</dbReference>
<evidence type="ECO:0000256" key="1">
    <source>
        <dbReference type="ARBA" id="ARBA00000085"/>
    </source>
</evidence>
<dbReference type="InterPro" id="IPR005467">
    <property type="entry name" value="His_kinase_dom"/>
</dbReference>
<dbReference type="InterPro" id="IPR004358">
    <property type="entry name" value="Sig_transdc_His_kin-like_C"/>
</dbReference>
<dbReference type="SMART" id="SM00304">
    <property type="entry name" value="HAMP"/>
    <property type="match status" value="1"/>
</dbReference>
<sequence length="446" mass="49274">MVFNWLKKYMPRGIYARGALILLVPVVVIQLVVIVAFSQRYFEDITRQLSRGVVAEIGLYVETVEGIPADQVPVALQHLDTRLDFKTSVGSDTAVEDRRRWYDFSSRVIASELRSRIDGVEGVDVASDTRIVRTSILTDGGRLTIELPRRRASASNPHQLMVWTAFTGLVMTLIAFIFLRNQLRPIRQLARVAESFGRGESKPYRPAGAAEVRAAGAAFLNMRSRIERQIEQRTLMLSGVSHDLRTPLTRIRLGLSMLDVPEEDAEEIAAMQADLDEMEQLINTFLDFARSEATETPEQVDLVELVRSAKERAERAGGEVKLGAMPEAPVMLNLRPAALSRALDNLMSNARRYGTTAQLSLTEFDRAVVISVEDNGPGIAPDVRERALQPFVRLDAARNQNRGSSGVGLGLAIAHDVARRHGGTLRLGESEDLGGLKADIVLARQA</sequence>
<dbReference type="Pfam" id="PF00512">
    <property type="entry name" value="HisKA"/>
    <property type="match status" value="1"/>
</dbReference>
<dbReference type="PANTHER" id="PTHR44936">
    <property type="entry name" value="SENSOR PROTEIN CREC"/>
    <property type="match status" value="1"/>
</dbReference>
<evidence type="ECO:0000256" key="5">
    <source>
        <dbReference type="ARBA" id="ARBA00022519"/>
    </source>
</evidence>
<dbReference type="InterPro" id="IPR036890">
    <property type="entry name" value="HATPase_C_sf"/>
</dbReference>
<dbReference type="CDD" id="cd00082">
    <property type="entry name" value="HisKA"/>
    <property type="match status" value="1"/>
</dbReference>
<organism evidence="18 19">
    <name type="scientific">Celeribacter halophilus</name>
    <dbReference type="NCBI Taxonomy" id="576117"/>
    <lineage>
        <taxon>Bacteria</taxon>
        <taxon>Pseudomonadati</taxon>
        <taxon>Pseudomonadota</taxon>
        <taxon>Alphaproteobacteria</taxon>
        <taxon>Rhodobacterales</taxon>
        <taxon>Roseobacteraceae</taxon>
        <taxon>Celeribacter</taxon>
    </lineage>
</organism>
<evidence type="ECO:0000259" key="17">
    <source>
        <dbReference type="PROSITE" id="PS50885"/>
    </source>
</evidence>
<keyword evidence="7" id="KW-0808">Transferase</keyword>
<proteinExistence type="predicted"/>
<reference evidence="18" key="1">
    <citation type="submission" date="2023-07" db="EMBL/GenBank/DDBJ databases">
        <title>Genome content predicts the carbon catabolic preferences of heterotrophic bacteria.</title>
        <authorList>
            <person name="Gralka M."/>
        </authorList>
    </citation>
    <scope>NUCLEOTIDE SEQUENCE</scope>
    <source>
        <strain evidence="18">I2M02</strain>
    </source>
</reference>
<dbReference type="InterPro" id="IPR003660">
    <property type="entry name" value="HAMP_dom"/>
</dbReference>
<evidence type="ECO:0000256" key="4">
    <source>
        <dbReference type="ARBA" id="ARBA00022475"/>
    </source>
</evidence>